<keyword evidence="3 5" id="KW-1133">Transmembrane helix</keyword>
<dbReference type="Pfam" id="PF07681">
    <property type="entry name" value="DoxX"/>
    <property type="match status" value="1"/>
</dbReference>
<feature type="transmembrane region" description="Helical" evidence="5">
    <location>
        <begin position="123"/>
        <end position="141"/>
    </location>
</feature>
<dbReference type="InterPro" id="IPR032808">
    <property type="entry name" value="DoxX"/>
</dbReference>
<protein>
    <submittedName>
        <fullName evidence="6">DoxX family membrane protein</fullName>
    </submittedName>
</protein>
<accession>A0AAU7CB93</accession>
<name>A0AAU7CB93_9BACT</name>
<sequence>MKIGRTLGITLFIAIGWAPQAHAHEKWFFQGPRMPLRWDLFLRPVPLGFTAGVLAIFGVACLLWRLRGGRDLIPGPEAFGAQDERRMAFYGLAPAILGLHLAVPLLVYGVIGRLFTPNNTMAPGWAHFVGLAETIVALCLFYGGMTRLAAVILAALWGVGAVLFGLEPMLESLHILGYAGFFFLAGRGPVAVDRLLFPRFEPGAQLVAIAPTVLRVGIGASLLVVGFTEKLANLPLAEAFLEQYPFINFMPKLGIGMSDELFAICAGSVEVLAGLMILAGVFPRTIILVALFPLNLSLTVFNWEELIGHMPFYGALAFLLVWTPRDRDLWIGGLRHGPLRVSEAPPAPPTP</sequence>
<evidence type="ECO:0000256" key="3">
    <source>
        <dbReference type="ARBA" id="ARBA00022989"/>
    </source>
</evidence>
<reference evidence="6" key="1">
    <citation type="submission" date="2024-05" db="EMBL/GenBank/DDBJ databases">
        <title>Planctomycetes of the genus Singulisphaera possess chitinolytic capabilities.</title>
        <authorList>
            <person name="Ivanova A."/>
        </authorList>
    </citation>
    <scope>NUCLEOTIDE SEQUENCE</scope>
    <source>
        <strain evidence="6">Ch08T</strain>
    </source>
</reference>
<feature type="transmembrane region" description="Helical" evidence="5">
    <location>
        <begin position="47"/>
        <end position="66"/>
    </location>
</feature>
<comment type="subcellular location">
    <subcellularLocation>
        <location evidence="1">Membrane</location>
        <topology evidence="1">Multi-pass membrane protein</topology>
    </subcellularLocation>
</comment>
<gene>
    <name evidence="6" type="ORF">V5E97_29375</name>
</gene>
<dbReference type="AlphaFoldDB" id="A0AAU7CB93"/>
<feature type="transmembrane region" description="Helical" evidence="5">
    <location>
        <begin position="172"/>
        <end position="192"/>
    </location>
</feature>
<evidence type="ECO:0000313" key="6">
    <source>
        <dbReference type="EMBL" id="XBH02412.1"/>
    </source>
</evidence>
<feature type="transmembrane region" description="Helical" evidence="5">
    <location>
        <begin position="87"/>
        <end position="111"/>
    </location>
</feature>
<evidence type="ECO:0000256" key="2">
    <source>
        <dbReference type="ARBA" id="ARBA00022692"/>
    </source>
</evidence>
<evidence type="ECO:0000256" key="5">
    <source>
        <dbReference type="SAM" id="Phobius"/>
    </source>
</evidence>
<keyword evidence="2 5" id="KW-0812">Transmembrane</keyword>
<evidence type="ECO:0000256" key="1">
    <source>
        <dbReference type="ARBA" id="ARBA00004141"/>
    </source>
</evidence>
<dbReference type="GO" id="GO:0016020">
    <property type="term" value="C:membrane"/>
    <property type="evidence" value="ECO:0007669"/>
    <property type="project" value="UniProtKB-SubCell"/>
</dbReference>
<feature type="transmembrane region" description="Helical" evidence="5">
    <location>
        <begin position="261"/>
        <end position="294"/>
    </location>
</feature>
<feature type="transmembrane region" description="Helical" evidence="5">
    <location>
        <begin position="148"/>
        <end position="166"/>
    </location>
</feature>
<organism evidence="6">
    <name type="scientific">Singulisphaera sp. Ch08</name>
    <dbReference type="NCBI Taxonomy" id="3120278"/>
    <lineage>
        <taxon>Bacteria</taxon>
        <taxon>Pseudomonadati</taxon>
        <taxon>Planctomycetota</taxon>
        <taxon>Planctomycetia</taxon>
        <taxon>Isosphaerales</taxon>
        <taxon>Isosphaeraceae</taxon>
        <taxon>Singulisphaera</taxon>
    </lineage>
</organism>
<feature type="transmembrane region" description="Helical" evidence="5">
    <location>
        <begin position="204"/>
        <end position="227"/>
    </location>
</feature>
<dbReference type="RefSeq" id="WP_406695155.1">
    <property type="nucleotide sequence ID" value="NZ_CP155447.1"/>
</dbReference>
<keyword evidence="4 5" id="KW-0472">Membrane</keyword>
<evidence type="ECO:0000256" key="4">
    <source>
        <dbReference type="ARBA" id="ARBA00023136"/>
    </source>
</evidence>
<proteinExistence type="predicted"/>
<dbReference type="EMBL" id="CP155447">
    <property type="protein sequence ID" value="XBH02412.1"/>
    <property type="molecule type" value="Genomic_DNA"/>
</dbReference>